<name>A0AAN9FJ60_CROPI</name>
<dbReference type="PANTHER" id="PTHR31669:SF292">
    <property type="entry name" value="OS02G0262500 PROTEIN"/>
    <property type="match status" value="1"/>
</dbReference>
<keyword evidence="4" id="KW-1185">Reference proteome</keyword>
<reference evidence="3 4" key="1">
    <citation type="submission" date="2024-01" db="EMBL/GenBank/DDBJ databases">
        <title>The genomes of 5 underutilized Papilionoideae crops provide insights into root nodulation and disease resistanc.</title>
        <authorList>
            <person name="Yuan L."/>
        </authorList>
    </citation>
    <scope>NUCLEOTIDE SEQUENCE [LARGE SCALE GENOMIC DNA]</scope>
    <source>
        <strain evidence="3">ZHUSHIDOU_FW_LH</strain>
        <tissue evidence="3">Leaf</tissue>
    </source>
</reference>
<feature type="region of interest" description="Disordered" evidence="2">
    <location>
        <begin position="199"/>
        <end position="222"/>
    </location>
</feature>
<keyword evidence="1" id="KW-0539">Nucleus</keyword>
<evidence type="ECO:0000256" key="2">
    <source>
        <dbReference type="SAM" id="MobiDB-lite"/>
    </source>
</evidence>
<dbReference type="Proteomes" id="UP001372338">
    <property type="component" value="Unassembled WGS sequence"/>
</dbReference>
<evidence type="ECO:0000256" key="1">
    <source>
        <dbReference type="RuleBase" id="RU367018"/>
    </source>
</evidence>
<keyword evidence="1" id="KW-0863">Zinc-finger</keyword>
<comment type="caution">
    <text evidence="3">The sequence shown here is derived from an EMBL/GenBank/DDBJ whole genome shotgun (WGS) entry which is preliminary data.</text>
</comment>
<keyword evidence="1" id="KW-0862">Zinc</keyword>
<feature type="compositionally biased region" description="Acidic residues" evidence="2">
    <location>
        <begin position="208"/>
        <end position="219"/>
    </location>
</feature>
<comment type="function">
    <text evidence="1">Putative transcription activator involved in regulating light control of development.</text>
</comment>
<sequence length="364" mass="42630">MPSAKKWKRLPKETNSALSQHSKIFHKRKMEANVDQATNIDLDSGAPVKKQYANSFAEKMMNVEKWFKTLGEKAAMYLVSFKKWVMSLDAWGRRKFGHIPKVIKGTKVELERLQQREQIEECEDKLIWKFNENGEYSVKSGYHFLMESKLDGLTDEEGKPLAAATHRLDVTNEPNIAEAMSLRWSLMGEVGEVVHDNEFSESNNMEKGDEDDGGDEEHEQFEGRRRIIVDDDADIRAFAYDKLTLDWHELVESCGLDMNSGWVKEANEKKKMWATTYLKGSFFAGLRTTSRCEGLHSMFGRYVESRNSLYELLQHYHRWLDYIRHNQHQKDYNSWYKMHVLNTHLPKLERSATLVYSHDVFHMF</sequence>
<comment type="similarity">
    <text evidence="1">Belongs to the FHY3/FAR1 family.</text>
</comment>
<dbReference type="InterPro" id="IPR031052">
    <property type="entry name" value="FHY3/FAR1"/>
</dbReference>
<protein>
    <recommendedName>
        <fullName evidence="1">Protein FAR1-RELATED SEQUENCE</fullName>
    </recommendedName>
</protein>
<gene>
    <name evidence="3" type="ORF">RIF29_15480</name>
</gene>
<dbReference type="GO" id="GO:0006355">
    <property type="term" value="P:regulation of DNA-templated transcription"/>
    <property type="evidence" value="ECO:0007669"/>
    <property type="project" value="UniProtKB-UniRule"/>
</dbReference>
<keyword evidence="1" id="KW-0479">Metal-binding</keyword>
<dbReference type="GO" id="GO:0005634">
    <property type="term" value="C:nucleus"/>
    <property type="evidence" value="ECO:0007669"/>
    <property type="project" value="UniProtKB-SubCell"/>
</dbReference>
<accession>A0AAN9FJ60</accession>
<dbReference type="EMBL" id="JAYWIO010000003">
    <property type="protein sequence ID" value="KAK7274395.1"/>
    <property type="molecule type" value="Genomic_DNA"/>
</dbReference>
<organism evidence="3 4">
    <name type="scientific">Crotalaria pallida</name>
    <name type="common">Smooth rattlebox</name>
    <name type="synonym">Crotalaria striata</name>
    <dbReference type="NCBI Taxonomy" id="3830"/>
    <lineage>
        <taxon>Eukaryota</taxon>
        <taxon>Viridiplantae</taxon>
        <taxon>Streptophyta</taxon>
        <taxon>Embryophyta</taxon>
        <taxon>Tracheophyta</taxon>
        <taxon>Spermatophyta</taxon>
        <taxon>Magnoliopsida</taxon>
        <taxon>eudicotyledons</taxon>
        <taxon>Gunneridae</taxon>
        <taxon>Pentapetalae</taxon>
        <taxon>rosids</taxon>
        <taxon>fabids</taxon>
        <taxon>Fabales</taxon>
        <taxon>Fabaceae</taxon>
        <taxon>Papilionoideae</taxon>
        <taxon>50 kb inversion clade</taxon>
        <taxon>genistoids sensu lato</taxon>
        <taxon>core genistoids</taxon>
        <taxon>Crotalarieae</taxon>
        <taxon>Crotalaria</taxon>
    </lineage>
</organism>
<evidence type="ECO:0000313" key="3">
    <source>
        <dbReference type="EMBL" id="KAK7274395.1"/>
    </source>
</evidence>
<evidence type="ECO:0000313" key="4">
    <source>
        <dbReference type="Proteomes" id="UP001372338"/>
    </source>
</evidence>
<comment type="subcellular location">
    <subcellularLocation>
        <location evidence="1">Nucleus</location>
    </subcellularLocation>
</comment>
<dbReference type="AlphaFoldDB" id="A0AAN9FJ60"/>
<dbReference type="PANTHER" id="PTHR31669">
    <property type="entry name" value="PROTEIN FAR1-RELATED SEQUENCE 10-RELATED"/>
    <property type="match status" value="1"/>
</dbReference>
<proteinExistence type="inferred from homology"/>
<dbReference type="GO" id="GO:0008270">
    <property type="term" value="F:zinc ion binding"/>
    <property type="evidence" value="ECO:0007669"/>
    <property type="project" value="UniProtKB-UniRule"/>
</dbReference>